<gene>
    <name evidence="11" type="ORF">BSL78_00772</name>
</gene>
<dbReference type="Pfam" id="PF00003">
    <property type="entry name" value="7tm_3"/>
    <property type="match status" value="1"/>
</dbReference>
<evidence type="ECO:0000256" key="3">
    <source>
        <dbReference type="ARBA" id="ARBA00022989"/>
    </source>
</evidence>
<feature type="non-terminal residue" evidence="11">
    <location>
        <position position="496"/>
    </location>
</feature>
<evidence type="ECO:0000256" key="4">
    <source>
        <dbReference type="ARBA" id="ARBA00023040"/>
    </source>
</evidence>
<dbReference type="InterPro" id="IPR016187">
    <property type="entry name" value="CTDL_fold"/>
</dbReference>
<dbReference type="PANTHER" id="PTHR10519">
    <property type="entry name" value="GABA-B RECEPTOR"/>
    <property type="match status" value="1"/>
</dbReference>
<dbReference type="InterPro" id="IPR001304">
    <property type="entry name" value="C-type_lectin-like"/>
</dbReference>
<keyword evidence="5 9" id="KW-0472">Membrane</keyword>
<evidence type="ECO:0000256" key="2">
    <source>
        <dbReference type="ARBA" id="ARBA00022692"/>
    </source>
</evidence>
<dbReference type="GO" id="GO:0038039">
    <property type="term" value="C:G protein-coupled receptor heterodimeric complex"/>
    <property type="evidence" value="ECO:0007669"/>
    <property type="project" value="TreeGrafter"/>
</dbReference>
<evidence type="ECO:0000256" key="6">
    <source>
        <dbReference type="ARBA" id="ARBA00023170"/>
    </source>
</evidence>
<dbReference type="InterPro" id="IPR017978">
    <property type="entry name" value="GPCR_3_C"/>
</dbReference>
<evidence type="ECO:0000313" key="11">
    <source>
        <dbReference type="EMBL" id="PIK62341.1"/>
    </source>
</evidence>
<keyword evidence="8" id="KW-0807">Transducer</keyword>
<dbReference type="AlphaFoldDB" id="A0A2G8LQ38"/>
<accession>A0A2G8LQ38</accession>
<dbReference type="Pfam" id="PF01094">
    <property type="entry name" value="ANF_receptor"/>
    <property type="match status" value="1"/>
</dbReference>
<evidence type="ECO:0000256" key="1">
    <source>
        <dbReference type="ARBA" id="ARBA00004141"/>
    </source>
</evidence>
<dbReference type="SUPFAM" id="SSF53822">
    <property type="entry name" value="Periplasmic binding protein-like I"/>
    <property type="match status" value="1"/>
</dbReference>
<keyword evidence="12" id="KW-1185">Reference proteome</keyword>
<proteinExistence type="predicted"/>
<keyword evidence="3 9" id="KW-1133">Transmembrane helix</keyword>
<feature type="transmembrane region" description="Helical" evidence="9">
    <location>
        <begin position="38"/>
        <end position="59"/>
    </location>
</feature>
<dbReference type="InterPro" id="IPR028082">
    <property type="entry name" value="Peripla_BP_I"/>
</dbReference>
<dbReference type="SMART" id="SM00034">
    <property type="entry name" value="CLECT"/>
    <property type="match status" value="1"/>
</dbReference>
<dbReference type="GO" id="GO:0004965">
    <property type="term" value="F:G protein-coupled GABA receptor activity"/>
    <property type="evidence" value="ECO:0007669"/>
    <property type="project" value="InterPro"/>
</dbReference>
<keyword evidence="6" id="KW-0675">Receptor</keyword>
<dbReference type="Pfam" id="PF00059">
    <property type="entry name" value="Lectin_C"/>
    <property type="match status" value="1"/>
</dbReference>
<dbReference type="InterPro" id="IPR002455">
    <property type="entry name" value="GPCR3_GABA-B"/>
</dbReference>
<reference evidence="11 12" key="1">
    <citation type="journal article" date="2017" name="PLoS Biol.">
        <title>The sea cucumber genome provides insights into morphological evolution and visceral regeneration.</title>
        <authorList>
            <person name="Zhang X."/>
            <person name="Sun L."/>
            <person name="Yuan J."/>
            <person name="Sun Y."/>
            <person name="Gao Y."/>
            <person name="Zhang L."/>
            <person name="Li S."/>
            <person name="Dai H."/>
            <person name="Hamel J.F."/>
            <person name="Liu C."/>
            <person name="Yu Y."/>
            <person name="Liu S."/>
            <person name="Lin W."/>
            <person name="Guo K."/>
            <person name="Jin S."/>
            <person name="Xu P."/>
            <person name="Storey K.B."/>
            <person name="Huan P."/>
            <person name="Zhang T."/>
            <person name="Zhou Y."/>
            <person name="Zhang J."/>
            <person name="Lin C."/>
            <person name="Li X."/>
            <person name="Xing L."/>
            <person name="Huo D."/>
            <person name="Sun M."/>
            <person name="Wang L."/>
            <person name="Mercier A."/>
            <person name="Li F."/>
            <person name="Yang H."/>
            <person name="Xiang J."/>
        </authorList>
    </citation>
    <scope>NUCLEOTIDE SEQUENCE [LARGE SCALE GENOMIC DNA]</scope>
    <source>
        <strain evidence="11">Shaxun</strain>
        <tissue evidence="11">Muscle</tissue>
    </source>
</reference>
<evidence type="ECO:0000256" key="5">
    <source>
        <dbReference type="ARBA" id="ARBA00023136"/>
    </source>
</evidence>
<feature type="transmembrane region" description="Helical" evidence="9">
    <location>
        <begin position="12"/>
        <end position="32"/>
    </location>
</feature>
<keyword evidence="2 9" id="KW-0812">Transmembrane</keyword>
<dbReference type="Proteomes" id="UP000230750">
    <property type="component" value="Unassembled WGS sequence"/>
</dbReference>
<dbReference type="EMBL" id="MRZV01000014">
    <property type="protein sequence ID" value="PIK62341.1"/>
    <property type="molecule type" value="Genomic_DNA"/>
</dbReference>
<evidence type="ECO:0000256" key="7">
    <source>
        <dbReference type="ARBA" id="ARBA00023180"/>
    </source>
</evidence>
<evidence type="ECO:0000313" key="12">
    <source>
        <dbReference type="Proteomes" id="UP000230750"/>
    </source>
</evidence>
<feature type="domain" description="C-type lectin" evidence="10">
    <location>
        <begin position="247"/>
        <end position="367"/>
    </location>
</feature>
<keyword evidence="4" id="KW-0297">G-protein coupled receptor</keyword>
<feature type="transmembrane region" description="Helical" evidence="9">
    <location>
        <begin position="460"/>
        <end position="481"/>
    </location>
</feature>
<protein>
    <recommendedName>
        <fullName evidence="10">C-type lectin domain-containing protein</fullName>
    </recommendedName>
</protein>
<evidence type="ECO:0000256" key="8">
    <source>
        <dbReference type="ARBA" id="ARBA00023224"/>
    </source>
</evidence>
<dbReference type="CDD" id="cd00037">
    <property type="entry name" value="CLECT"/>
    <property type="match status" value="1"/>
</dbReference>
<evidence type="ECO:0000256" key="9">
    <source>
        <dbReference type="SAM" id="Phobius"/>
    </source>
</evidence>
<keyword evidence="7" id="KW-0325">Glycoprotein</keyword>
<dbReference type="OrthoDB" id="411630at2759"/>
<name>A0A2G8LQ38_STIJA</name>
<organism evidence="11 12">
    <name type="scientific">Stichopus japonicus</name>
    <name type="common">Sea cucumber</name>
    <dbReference type="NCBI Taxonomy" id="307972"/>
    <lineage>
        <taxon>Eukaryota</taxon>
        <taxon>Metazoa</taxon>
        <taxon>Echinodermata</taxon>
        <taxon>Eleutherozoa</taxon>
        <taxon>Echinozoa</taxon>
        <taxon>Holothuroidea</taxon>
        <taxon>Aspidochirotacea</taxon>
        <taxon>Aspidochirotida</taxon>
        <taxon>Stichopodidae</taxon>
        <taxon>Apostichopus</taxon>
    </lineage>
</organism>
<comment type="caution">
    <text evidence="11">The sequence shown here is derived from an EMBL/GenBank/DDBJ whole genome shotgun (WGS) entry which is preliminary data.</text>
</comment>
<dbReference type="Gene3D" id="3.40.50.2300">
    <property type="match status" value="2"/>
</dbReference>
<dbReference type="STRING" id="307972.A0A2G8LQ38"/>
<dbReference type="PANTHER" id="PTHR10519:SF20">
    <property type="entry name" value="G-PROTEIN COUPLED RECEPTOR 156-RELATED"/>
    <property type="match status" value="1"/>
</dbReference>
<dbReference type="SUPFAM" id="SSF56436">
    <property type="entry name" value="C-type lectin-like"/>
    <property type="match status" value="1"/>
</dbReference>
<dbReference type="InterPro" id="IPR016186">
    <property type="entry name" value="C-type_lectin-like/link_sf"/>
</dbReference>
<dbReference type="PRINTS" id="PR01177">
    <property type="entry name" value="GABAB1RECPTR"/>
</dbReference>
<dbReference type="Gene3D" id="3.10.100.10">
    <property type="entry name" value="Mannose-Binding Protein A, subunit A"/>
    <property type="match status" value="1"/>
</dbReference>
<dbReference type="InterPro" id="IPR001828">
    <property type="entry name" value="ANF_lig-bd_rcpt"/>
</dbReference>
<dbReference type="PROSITE" id="PS50041">
    <property type="entry name" value="C_TYPE_LECTIN_2"/>
    <property type="match status" value="1"/>
</dbReference>
<dbReference type="GO" id="GO:0007214">
    <property type="term" value="P:gamma-aminobutyric acid signaling pathway"/>
    <property type="evidence" value="ECO:0007669"/>
    <property type="project" value="TreeGrafter"/>
</dbReference>
<sequence>MASCTMGCFTMASCTMGCFIMAFCTLGCFTIASCTMNYFTMASCTMGCFTMAFCTMGCFKMAYKQNMFGAGYFWLLVGWYNSNWYTEENGALECTTEQMAEAVESSMYISTQARLLGGENVTTISGIFRNRFGISNTSGGAYPAGEASRYTLIGQAAYGYDSIWAMALALNRSAEILKTTSYDDGLRRGLENFTYSDKNMSTIFFNTLEEVYFEGVSGPVSFSGADRIGIINIEQLQGHCPDGWRLEARYCYLFIPSVVTRKEAVTSCTDAGGELLSISSEEEHSAVMELASSEQDLSGVEGQWWTSLERSSGELLWSVAEFSVDDQWTPEELISETAGEDACFILDTSLDQLLPVSCEERHSFICKKVAVFQEVVIAEHDIAKNRIDWLRSISWPGGEVPLDHTPEVIFTRVEIYEGIPTIIYVINCSLAGLGILLAIGCLIFNIYYKNQKFIKMSSPNLNSLIIIGCILIYCSTCLAGWDIGLIDEYIFLRFCQ</sequence>
<dbReference type="PRINTS" id="PR01176">
    <property type="entry name" value="GABABRECEPTR"/>
</dbReference>
<feature type="transmembrane region" description="Helical" evidence="9">
    <location>
        <begin position="422"/>
        <end position="448"/>
    </location>
</feature>
<evidence type="ECO:0000259" key="10">
    <source>
        <dbReference type="PROSITE" id="PS50041"/>
    </source>
</evidence>
<comment type="subcellular location">
    <subcellularLocation>
        <location evidence="1">Membrane</location>
        <topology evidence="1">Multi-pass membrane protein</topology>
    </subcellularLocation>
</comment>